<dbReference type="PANTHER" id="PTHR33546:SF1">
    <property type="entry name" value="LARGE, MULTIFUNCTIONAL SECRETED PROTEIN"/>
    <property type="match status" value="1"/>
</dbReference>
<dbReference type="InterPro" id="IPR008972">
    <property type="entry name" value="Cupredoxin"/>
</dbReference>
<dbReference type="Pfam" id="PF13385">
    <property type="entry name" value="Laminin_G_3"/>
    <property type="match status" value="1"/>
</dbReference>
<dbReference type="NCBIfam" id="TIGR02603">
    <property type="entry name" value="CxxCH_TIGR02603"/>
    <property type="match status" value="1"/>
</dbReference>
<feature type="compositionally biased region" description="Polar residues" evidence="8">
    <location>
        <begin position="497"/>
        <end position="508"/>
    </location>
</feature>
<dbReference type="Gene3D" id="2.60.120.200">
    <property type="match status" value="1"/>
</dbReference>
<feature type="compositionally biased region" description="Basic and acidic residues" evidence="8">
    <location>
        <begin position="510"/>
        <end position="521"/>
    </location>
</feature>
<dbReference type="Gene3D" id="1.10.760.10">
    <property type="entry name" value="Cytochrome c-like domain"/>
    <property type="match status" value="1"/>
</dbReference>
<dbReference type="SUPFAM" id="SSF49503">
    <property type="entry name" value="Cupredoxins"/>
    <property type="match status" value="1"/>
</dbReference>
<proteinExistence type="predicted"/>
<feature type="domain" description="Cytochrome c" evidence="9">
    <location>
        <begin position="534"/>
        <end position="671"/>
    </location>
</feature>
<accession>A0A5C6AN56</accession>
<dbReference type="InterPro" id="IPR013320">
    <property type="entry name" value="ConA-like_dom_sf"/>
</dbReference>
<feature type="region of interest" description="Disordered" evidence="8">
    <location>
        <begin position="289"/>
        <end position="322"/>
    </location>
</feature>
<dbReference type="InterPro" id="IPR036909">
    <property type="entry name" value="Cyt_c-like_dom_sf"/>
</dbReference>
<evidence type="ECO:0000256" key="7">
    <source>
        <dbReference type="PROSITE-ProRule" id="PRU00433"/>
    </source>
</evidence>
<keyword evidence="3 7" id="KW-0479">Metal-binding</keyword>
<dbReference type="SUPFAM" id="SSF46626">
    <property type="entry name" value="Cytochrome c"/>
    <property type="match status" value="1"/>
</dbReference>
<dbReference type="GO" id="GO:0005507">
    <property type="term" value="F:copper ion binding"/>
    <property type="evidence" value="ECO:0007669"/>
    <property type="project" value="InterPro"/>
</dbReference>
<evidence type="ECO:0000256" key="6">
    <source>
        <dbReference type="ARBA" id="ARBA00023008"/>
    </source>
</evidence>
<dbReference type="InterPro" id="IPR046476">
    <property type="entry name" value="DUF6797"/>
</dbReference>
<evidence type="ECO:0000256" key="3">
    <source>
        <dbReference type="ARBA" id="ARBA00022723"/>
    </source>
</evidence>
<dbReference type="InterPro" id="IPR009056">
    <property type="entry name" value="Cyt_c-like_dom"/>
</dbReference>
<dbReference type="SUPFAM" id="SSF49899">
    <property type="entry name" value="Concanavalin A-like lectins/glucanases"/>
    <property type="match status" value="1"/>
</dbReference>
<keyword evidence="6" id="KW-0186">Copper</keyword>
<reference evidence="10 11" key="1">
    <citation type="submission" date="2019-02" db="EMBL/GenBank/DDBJ databases">
        <title>Deep-cultivation of Planctomycetes and their phenomic and genomic characterization uncovers novel biology.</title>
        <authorList>
            <person name="Wiegand S."/>
            <person name="Jogler M."/>
            <person name="Boedeker C."/>
            <person name="Pinto D."/>
            <person name="Vollmers J."/>
            <person name="Rivas-Marin E."/>
            <person name="Kohn T."/>
            <person name="Peeters S.H."/>
            <person name="Heuer A."/>
            <person name="Rast P."/>
            <person name="Oberbeckmann S."/>
            <person name="Bunk B."/>
            <person name="Jeske O."/>
            <person name="Meyerdierks A."/>
            <person name="Storesund J.E."/>
            <person name="Kallscheuer N."/>
            <person name="Luecker S."/>
            <person name="Lage O.M."/>
            <person name="Pohl T."/>
            <person name="Merkel B.J."/>
            <person name="Hornburger P."/>
            <person name="Mueller R.-W."/>
            <person name="Bruemmer F."/>
            <person name="Labrenz M."/>
            <person name="Spormann A.M."/>
            <person name="Op Den Camp H."/>
            <person name="Overmann J."/>
            <person name="Amann R."/>
            <person name="Jetten M.S.M."/>
            <person name="Mascher T."/>
            <person name="Medema M.H."/>
            <person name="Devos D.P."/>
            <person name="Kaster A.-K."/>
            <person name="Ovreas L."/>
            <person name="Rohde M."/>
            <person name="Galperin M.Y."/>
            <person name="Jogler C."/>
        </authorList>
    </citation>
    <scope>NUCLEOTIDE SEQUENCE [LARGE SCALE GENOMIC DNA]</scope>
    <source>
        <strain evidence="10 11">Pla52n</strain>
    </source>
</reference>
<dbReference type="PROSITE" id="PS00196">
    <property type="entry name" value="COPPER_BLUE"/>
    <property type="match status" value="1"/>
</dbReference>
<organism evidence="10 11">
    <name type="scientific">Stieleria varia</name>
    <dbReference type="NCBI Taxonomy" id="2528005"/>
    <lineage>
        <taxon>Bacteria</taxon>
        <taxon>Pseudomonadati</taxon>
        <taxon>Planctomycetota</taxon>
        <taxon>Planctomycetia</taxon>
        <taxon>Pirellulales</taxon>
        <taxon>Pirellulaceae</taxon>
        <taxon>Stieleria</taxon>
    </lineage>
</organism>
<evidence type="ECO:0000256" key="1">
    <source>
        <dbReference type="ARBA" id="ARBA00022448"/>
    </source>
</evidence>
<evidence type="ECO:0000256" key="8">
    <source>
        <dbReference type="SAM" id="MobiDB-lite"/>
    </source>
</evidence>
<evidence type="ECO:0000256" key="5">
    <source>
        <dbReference type="ARBA" id="ARBA00023004"/>
    </source>
</evidence>
<dbReference type="PROSITE" id="PS51007">
    <property type="entry name" value="CYTC"/>
    <property type="match status" value="1"/>
</dbReference>
<dbReference type="GO" id="GO:0020037">
    <property type="term" value="F:heme binding"/>
    <property type="evidence" value="ECO:0007669"/>
    <property type="project" value="InterPro"/>
</dbReference>
<dbReference type="Gene3D" id="3.20.20.150">
    <property type="entry name" value="Divalent-metal-dependent TIM barrel enzymes"/>
    <property type="match status" value="1"/>
</dbReference>
<dbReference type="CDD" id="cd04233">
    <property type="entry name" value="Auracyanin"/>
    <property type="match status" value="1"/>
</dbReference>
<dbReference type="SUPFAM" id="SSF51658">
    <property type="entry name" value="Xylose isomerase-like"/>
    <property type="match status" value="1"/>
</dbReference>
<keyword evidence="1" id="KW-0813">Transport</keyword>
<protein>
    <submittedName>
        <fullName evidence="10">Auracyanin-A</fullName>
    </submittedName>
</protein>
<dbReference type="GO" id="GO:0009055">
    <property type="term" value="F:electron transfer activity"/>
    <property type="evidence" value="ECO:0007669"/>
    <property type="project" value="InterPro"/>
</dbReference>
<evidence type="ECO:0000313" key="11">
    <source>
        <dbReference type="Proteomes" id="UP000320176"/>
    </source>
</evidence>
<name>A0A5C6AN56_9BACT</name>
<dbReference type="EMBL" id="SJPN01000005">
    <property type="protein sequence ID" value="TWU01100.1"/>
    <property type="molecule type" value="Genomic_DNA"/>
</dbReference>
<dbReference type="SUPFAM" id="SSF63829">
    <property type="entry name" value="Calcium-dependent phosphotriesterase"/>
    <property type="match status" value="1"/>
</dbReference>
<keyword evidence="5 7" id="KW-0408">Iron</keyword>
<dbReference type="InterPro" id="IPR011042">
    <property type="entry name" value="6-blade_b-propeller_TolB-like"/>
</dbReference>
<dbReference type="Gene3D" id="2.120.10.30">
    <property type="entry name" value="TolB, C-terminal domain"/>
    <property type="match status" value="1"/>
</dbReference>
<keyword evidence="2 7" id="KW-0349">Heme</keyword>
<comment type="caution">
    <text evidence="10">The sequence shown here is derived from an EMBL/GenBank/DDBJ whole genome shotgun (WGS) entry which is preliminary data.</text>
</comment>
<evidence type="ECO:0000256" key="4">
    <source>
        <dbReference type="ARBA" id="ARBA00022982"/>
    </source>
</evidence>
<feature type="compositionally biased region" description="Pro residues" evidence="8">
    <location>
        <begin position="298"/>
        <end position="313"/>
    </location>
</feature>
<dbReference type="InterPro" id="IPR028871">
    <property type="entry name" value="BlueCu_1_BS"/>
</dbReference>
<dbReference type="Proteomes" id="UP000320176">
    <property type="component" value="Unassembled WGS sequence"/>
</dbReference>
<dbReference type="Pfam" id="PF00127">
    <property type="entry name" value="Copper-bind"/>
    <property type="match status" value="1"/>
</dbReference>
<feature type="region of interest" description="Disordered" evidence="8">
    <location>
        <begin position="494"/>
        <end position="521"/>
    </location>
</feature>
<gene>
    <name evidence="10" type="ORF">Pla52n_44720</name>
</gene>
<dbReference type="Gene3D" id="2.60.40.420">
    <property type="entry name" value="Cupredoxins - blue copper proteins"/>
    <property type="match status" value="1"/>
</dbReference>
<keyword evidence="11" id="KW-1185">Reference proteome</keyword>
<dbReference type="Pfam" id="PF20601">
    <property type="entry name" value="DUF6797"/>
    <property type="match status" value="1"/>
</dbReference>
<dbReference type="InterPro" id="IPR013427">
    <property type="entry name" value="Haem-bd_dom_put"/>
</dbReference>
<evidence type="ECO:0000313" key="10">
    <source>
        <dbReference type="EMBL" id="TWU01100.1"/>
    </source>
</evidence>
<dbReference type="InterPro" id="IPR000923">
    <property type="entry name" value="BlueCu_1"/>
</dbReference>
<evidence type="ECO:0000259" key="9">
    <source>
        <dbReference type="PROSITE" id="PS51007"/>
    </source>
</evidence>
<sequence>MMNLSEAFSSGRVLLASLIAIFGSTALCQDRPTELDSTVLRQSNLVAWCIVPFDAAKRGPAERAEMLSELGIKRCAYDWRGEHVPTFEQEILEYKKHGIEYFAFWSVHDEAFKLFEKHDLHPQIWQMLGEPSGENQKEKVDAAAQSILSLAERTKSLDCKLGIYNHGGWGGEPQNMVAVCKRLHELGHTHVGIVYNFHHGHGHIDDWPQSLALMKPFLLCLNLNGMNDDAQPKILGIGKGRYELEMIREVLASGYDGPIGILDHRDTLDAKESLAENLDGLRWLEKELATPGSGGAKPPTPPDMRPKPKPQPPGIGRVFPGADTYRQPPITVECVATLHQKEKYNILVASESKSSPDHWELFTMAGNGNLTAYLPGCRPDHVRSGVNVCDGKSHAFAMTYEQDRVRLFVDGREIANESIAKQEPKSNSRSPLAGPLAIGRLVSGRIGCVGEIAWVRISRARQSVIASSDTQPARDDETLGLWRLDGKDVDEKDIEEQGQTGTPANTQADPAKRNEQPYDENRVSSLIRDALDSGDAIRGARVFASAKLACMSCHRVGTHGGEVGPELASIAPQRDLRHLVESVLWPGREVKPEFVTWRVLTSSGAVVSGYKQSSENGILTLRDPATGKETRISESEIEDEVAGGTVMPAGLTAATSKRELLDLICFLNELRHVDGDLNGKVGAPIQRVIAESASQTHDHGPVDFPVTRQPISKTNWPNHDAPVNRDRVFDFYTKQAEYFRQHDQQPALIAPYLGLDGGQQGHWGNQDESTWADGRWNESALGSVQCGVLHGAGKTIARGICLKLGDQGKVSACFNPDTLTYDVIWKDGFVGFSSVRHGFMHGLQMQGKVIARDQAAKQDLPTRYHGFYRHGNRVVFAYRIGDVEYLDSPWEADGQFIHRVAPRDQHPMRGEFLARGFAQWPEVITTKIVPGKSQPYAIDTIELPFENPWNALMFCTGHDFLPDGSALVCTMQGDVWHVSGLDSDPQKPGHARWRRFASGLHYPLGLVVANGRIYVQCRDQLMRLTDLNDDGEADFYECVNKAFVTSAAGHDYICGLQRDTQGNFYTASGNQGLLRLSADGERAEVLATGFRNPDGLGILADGTITVPCSEGGWTPASMICAIPPDTDVTPHYGYGGPKNGEPPQLPLVYLPRGLDNSSGGQLLIQSDSFGPLDGKLAHFSFGTGCWFVVLIDEVNGQRQGAVVPMTGDFQSGVHRGRVSPCDGQLYVSGMTGWGSYTPDDGCFQRIRYTGDTVQIPVSFHVHENGVRVSFAEPIDLEVAGKASSHFAQAWNYRYSEAYGSPELSTTHPGVAGHDPLRIRSVQPLPDGRSLFLEIPELQPVNQLHLRLHVNQNDSITCSPAGSGHDLFITAHRLDAPFTQFDGYQSDPDKTIAVHPMLADLAPRSEASPNPWSQPIGNAREITIRTGKNLTYETPEFIVSANEPIALTLTNPDVVPHNWVLARRDQLEHVGALSNRLIADPNAYVRQYVPETDSVLVYTDIVAPGASQTVHFIAPAASGRYPFLCTFPGHWMVMNGIMVVR</sequence>
<evidence type="ECO:0000256" key="2">
    <source>
        <dbReference type="ARBA" id="ARBA00022617"/>
    </source>
</evidence>
<keyword evidence="4" id="KW-0249">Electron transport</keyword>
<dbReference type="InterPro" id="IPR036237">
    <property type="entry name" value="Xyl_isomerase-like_sf"/>
</dbReference>
<dbReference type="PANTHER" id="PTHR33546">
    <property type="entry name" value="LARGE, MULTIFUNCTIONAL SECRETED PROTEIN-RELATED"/>
    <property type="match status" value="1"/>
</dbReference>